<protein>
    <submittedName>
        <fullName evidence="1">Uncharacterized protein</fullName>
    </submittedName>
</protein>
<evidence type="ECO:0000313" key="1">
    <source>
        <dbReference type="EMBL" id="EEG50527.1"/>
    </source>
</evidence>
<dbReference type="Gene3D" id="2.60.320.10">
    <property type="entry name" value="N-utilization substance G protein NusG, insert domain"/>
    <property type="match status" value="1"/>
</dbReference>
<reference evidence="1 2" key="2">
    <citation type="submission" date="2009-02" db="EMBL/GenBank/DDBJ databases">
        <title>Draft genome sequence of Blautia hydrogenotrophica DSM 10507 (Ruminococcus hydrogenotrophicus DSM 10507).</title>
        <authorList>
            <person name="Sudarsanam P."/>
            <person name="Ley R."/>
            <person name="Guruge J."/>
            <person name="Turnbaugh P.J."/>
            <person name="Mahowald M."/>
            <person name="Liep D."/>
            <person name="Gordon J."/>
        </authorList>
    </citation>
    <scope>NUCLEOTIDE SEQUENCE [LARGE SCALE GENOMIC DNA]</scope>
    <source>
        <strain evidence="2">DSM 10507 / JCM 14656 / S5a33</strain>
    </source>
</reference>
<reference evidence="1 2" key="1">
    <citation type="submission" date="2009-01" db="EMBL/GenBank/DDBJ databases">
        <authorList>
            <person name="Fulton L."/>
            <person name="Clifton S."/>
            <person name="Fulton B."/>
            <person name="Xu J."/>
            <person name="Minx P."/>
            <person name="Pepin K.H."/>
            <person name="Johnson M."/>
            <person name="Bhonagiri V."/>
            <person name="Nash W.E."/>
            <person name="Mardis E.R."/>
            <person name="Wilson R.K."/>
        </authorList>
    </citation>
    <scope>NUCLEOTIDE SEQUENCE [LARGE SCALE GENOMIC DNA]</scope>
    <source>
        <strain evidence="2">DSM 10507 / JCM 14656 / S5a33</strain>
    </source>
</reference>
<gene>
    <name evidence="1" type="ORF">RUMHYD_00513</name>
</gene>
<keyword evidence="2" id="KW-1185">Reference proteome</keyword>
<sequence length="130" mass="14204">MIVSVKRKMAMKKRDLWLIAGAICLALAVFLLRETFQKTGDTIEITVDGELYGTYSLKEDQTILINDTNTCQIQNGQAKMIQADCPDHLCMKQKAVTKEGGTITCLPNRVVIQAGQSADGAVDTVAGVIW</sequence>
<comment type="caution">
    <text evidence="1">The sequence shown here is derived from an EMBL/GenBank/DDBJ whole genome shotgun (WGS) entry which is preliminary data.</text>
</comment>
<dbReference type="EMBL" id="ACBZ01000018">
    <property type="protein sequence ID" value="EEG50527.1"/>
    <property type="molecule type" value="Genomic_DNA"/>
</dbReference>
<dbReference type="eggNOG" id="COG5341">
    <property type="taxonomic scope" value="Bacteria"/>
</dbReference>
<dbReference type="InterPro" id="IPR038690">
    <property type="entry name" value="NusG_2_sf"/>
</dbReference>
<dbReference type="Proteomes" id="UP000003100">
    <property type="component" value="Unassembled WGS sequence"/>
</dbReference>
<dbReference type="CDD" id="cd09911">
    <property type="entry name" value="Lin0431_like"/>
    <property type="match status" value="1"/>
</dbReference>
<proteinExistence type="predicted"/>
<dbReference type="AlphaFoldDB" id="C0CI49"/>
<organism evidence="1 2">
    <name type="scientific">Blautia hydrogenotrophica (strain DSM 10507 / JCM 14656 / S5a33)</name>
    <name type="common">Ruminococcus hydrogenotrophicus</name>
    <dbReference type="NCBI Taxonomy" id="476272"/>
    <lineage>
        <taxon>Bacteria</taxon>
        <taxon>Bacillati</taxon>
        <taxon>Bacillota</taxon>
        <taxon>Clostridia</taxon>
        <taxon>Lachnospirales</taxon>
        <taxon>Lachnospiraceae</taxon>
        <taxon>Blautia</taxon>
    </lineage>
</organism>
<accession>C0CI49</accession>
<name>C0CI49_BLAHS</name>
<dbReference type="PATRIC" id="fig|476272.21.peg.3518"/>
<dbReference type="Pfam" id="PF07009">
    <property type="entry name" value="NusG_II"/>
    <property type="match status" value="1"/>
</dbReference>
<evidence type="ECO:0000313" key="2">
    <source>
        <dbReference type="Proteomes" id="UP000003100"/>
    </source>
</evidence>
<dbReference type="HOGENOM" id="CLU_130936_2_0_9"/>